<keyword evidence="3" id="KW-1185">Reference proteome</keyword>
<evidence type="ECO:0000256" key="1">
    <source>
        <dbReference type="SAM" id="Phobius"/>
    </source>
</evidence>
<keyword evidence="1" id="KW-0472">Membrane</keyword>
<accession>A0ABR8RCZ3</accession>
<organism evidence="2 3">
    <name type="scientific">Psychrobacillus faecigallinarum</name>
    <dbReference type="NCBI Taxonomy" id="2762235"/>
    <lineage>
        <taxon>Bacteria</taxon>
        <taxon>Bacillati</taxon>
        <taxon>Bacillota</taxon>
        <taxon>Bacilli</taxon>
        <taxon>Bacillales</taxon>
        <taxon>Bacillaceae</taxon>
        <taxon>Psychrobacillus</taxon>
    </lineage>
</organism>
<feature type="transmembrane region" description="Helical" evidence="1">
    <location>
        <begin position="42"/>
        <end position="64"/>
    </location>
</feature>
<reference evidence="2 3" key="1">
    <citation type="submission" date="2020-08" db="EMBL/GenBank/DDBJ databases">
        <title>A Genomic Blueprint of the Chicken Gut Microbiome.</title>
        <authorList>
            <person name="Gilroy R."/>
            <person name="Ravi A."/>
            <person name="Getino M."/>
            <person name="Pursley I."/>
            <person name="Horton D.L."/>
            <person name="Alikhan N.-F."/>
            <person name="Baker D."/>
            <person name="Gharbi K."/>
            <person name="Hall N."/>
            <person name="Watson M."/>
            <person name="Adriaenssens E.M."/>
            <person name="Foster-Nyarko E."/>
            <person name="Jarju S."/>
            <person name="Secka A."/>
            <person name="Antonio M."/>
            <person name="Oren A."/>
            <person name="Chaudhuri R."/>
            <person name="La Ragione R.M."/>
            <person name="Hildebrand F."/>
            <person name="Pallen M.J."/>
        </authorList>
    </citation>
    <scope>NUCLEOTIDE SEQUENCE [LARGE SCALE GENOMIC DNA]</scope>
    <source>
        <strain evidence="2 3">Sa2BUA9</strain>
    </source>
</reference>
<dbReference type="RefSeq" id="WP_191697644.1">
    <property type="nucleotide sequence ID" value="NZ_JACSQO010000009.1"/>
</dbReference>
<name>A0ABR8RCZ3_9BACI</name>
<proteinExistence type="predicted"/>
<protein>
    <submittedName>
        <fullName evidence="2">Uncharacterized protein</fullName>
    </submittedName>
</protein>
<sequence>MEPSKEFDELFADMKNVERSNEARRNTWLAVKGRMEKKKRRVFPAIISLAIVAIASILIITYLMPSETEQTEQITQPFNNDEVMIAVLEKEYNGPDEEFERLRQEWFDLQSKTSVESQEEYDMLLVSKEYKEMMNYYYSSFDKYFTENLLENALSTNMVFKYNPYLVEKNIVIHIERVQLNQDKDHPNIYRPIVEISLTNSKGEKIFHTLKEEFIFSKTEPGKIGRYNGTGDVDGIPLRDKIENFDAYVNTDK</sequence>
<comment type="caution">
    <text evidence="2">The sequence shown here is derived from an EMBL/GenBank/DDBJ whole genome shotgun (WGS) entry which is preliminary data.</text>
</comment>
<keyword evidence="1" id="KW-1133">Transmembrane helix</keyword>
<dbReference type="EMBL" id="JACSQO010000009">
    <property type="protein sequence ID" value="MBD7945671.1"/>
    <property type="molecule type" value="Genomic_DNA"/>
</dbReference>
<evidence type="ECO:0000313" key="3">
    <source>
        <dbReference type="Proteomes" id="UP000640786"/>
    </source>
</evidence>
<dbReference type="Proteomes" id="UP000640786">
    <property type="component" value="Unassembled WGS sequence"/>
</dbReference>
<keyword evidence="1" id="KW-0812">Transmembrane</keyword>
<gene>
    <name evidence="2" type="ORF">H9650_16285</name>
</gene>
<evidence type="ECO:0000313" key="2">
    <source>
        <dbReference type="EMBL" id="MBD7945671.1"/>
    </source>
</evidence>